<evidence type="ECO:0000313" key="1">
    <source>
        <dbReference type="EMBL" id="KKM17863.1"/>
    </source>
</evidence>
<name>A0A0F9K6Z7_9ZZZZ</name>
<sequence length="75" mass="8806">MYSYKRCIQLCKEDLLTYTDEQLYQLGGVMGIHLNKDRDQLAEEIATMLINKNWRSRKAHMLEAELPYAGDIRKA</sequence>
<reference evidence="1" key="1">
    <citation type="journal article" date="2015" name="Nature">
        <title>Complex archaea that bridge the gap between prokaryotes and eukaryotes.</title>
        <authorList>
            <person name="Spang A."/>
            <person name="Saw J.H."/>
            <person name="Jorgensen S.L."/>
            <person name="Zaremba-Niedzwiedzka K."/>
            <person name="Martijn J."/>
            <person name="Lind A.E."/>
            <person name="van Eijk R."/>
            <person name="Schleper C."/>
            <person name="Guy L."/>
            <person name="Ettema T.J."/>
        </authorList>
    </citation>
    <scope>NUCLEOTIDE SEQUENCE</scope>
</reference>
<proteinExistence type="predicted"/>
<accession>A0A0F9K6Z7</accession>
<protein>
    <submittedName>
        <fullName evidence="1">Uncharacterized protein</fullName>
    </submittedName>
</protein>
<comment type="caution">
    <text evidence="1">The sequence shown here is derived from an EMBL/GenBank/DDBJ whole genome shotgun (WGS) entry which is preliminary data.</text>
</comment>
<dbReference type="AlphaFoldDB" id="A0A0F9K6Z7"/>
<feature type="non-terminal residue" evidence="1">
    <location>
        <position position="75"/>
    </location>
</feature>
<organism evidence="1">
    <name type="scientific">marine sediment metagenome</name>
    <dbReference type="NCBI Taxonomy" id="412755"/>
    <lineage>
        <taxon>unclassified sequences</taxon>
        <taxon>metagenomes</taxon>
        <taxon>ecological metagenomes</taxon>
    </lineage>
</organism>
<gene>
    <name evidence="1" type="ORF">LCGC14_1671510</name>
</gene>
<dbReference type="EMBL" id="LAZR01014354">
    <property type="protein sequence ID" value="KKM17863.1"/>
    <property type="molecule type" value="Genomic_DNA"/>
</dbReference>